<evidence type="ECO:0000313" key="1">
    <source>
        <dbReference type="EMBL" id="KAI4364823.1"/>
    </source>
</evidence>
<name>A0ACB9QMD8_9MYRT</name>
<sequence>MSRTETITMAVPEGETHTVVAEPPTVEDQIRDYRQGQRRRYDIQRGLRRLNPRRQQTSARPPDNRQPRREENRGSRRFNRVLEQTIDPEEQLSTSQLRRVGITPAEVLYNSTRQEARSRVYEHYSEQRILAVNSQVDLRFIQPESYRRLEEEGLQHMHIGMMMVRLATLHRRNAGVTALIVFRDTRWQGDSAIIASMEVDLATGSQLIYIAPDMLLSIHDFYHHIQVSIATDGYDNWQSGESNMILTRSLIGRLSDSSVSGFRYNMNQVVEYWSSRGISALAASPIAPQTRRLWNLRPSSIARPVQTPTQVYTRNNTDGSVAMNFGGYTELPGPETVRANPQQARAEDMGSSPDHEDHYVMMATHVPWETQQIEAAQRELITNRERLAQAARSHRATQRHLSYMDPSGPVWGTLGQPSGRFDFMVRYDPPILPPSYDEQVVATGWGMSDDEEDDESQQPPPDSRMEYPIQRRRRQTRRWVPRQPQPPQEATGQQPTSSYTPMDDLSQLNWDFHSEAQDSSPPFSRGGRDTSSQQHSQQQQQVEITTANIALVQTEQPQEDRLAALVKEFKTSVQNIALPASSGSVSFPPGGDTYVGPQGYAPSTGRDPYATSSGSGPTFADYNNRRYNPIRAQPITWALPPAMATQGAMLVLPNDVGKYAEVLDRWESITINHVNSRQWDSNQEKVNYIENLLGDVEKKMFIGWRMTYLADYNQMVTNAANVQNVTGQIKRMLVGIDPYDGTTEEQDRAYKDLERLPCDSMSNVHTFLHEYGRLAALSGRMWIDGELSNKFFRKLPPLIGKQVEEAFVAKYPQNQVGVMMRINFTYHYIANLCRQALIQKSLKDLTFCNTISIPGYDNPYRKKYGLRKSRTYEGKPHRTHVKLIRQRDKDKRTTKCKCYICGREGHFARECRSKEGRLDRANIYKEMEIPKDWDVISVGMDEDDRDEICSLSDGEEVHQDESLLGITAGPSGLWEEKATNAMAHFANTAFTLLHDQAYEHSSSGTWLTLYDLPQLMKDCIHQWQETPQTEPKGVCSRCHFRVMDLRAHCELCNLIACGICLQRDYGIKIVQPEPERTFRDTNALIGYLYKHNAYLLREVERLKSLLAGQTTVDKGKALMEDMEDMITEFDMVNLYDIDSAYRAKNEEAVNEGAVQPKQVTKNMLYHINVRFEIQGGPTFKVPAIIDTGCTCCCINQEIVPEDALEEAGTYSNFYGINSVQVAKKRLKYGKMWINDYWFPIPYTYAMPMKANGIQMLIGCNFLRSMKGGIRFEGNTVTIYKSLTPIQTTGSITALWWTEQEEVCEELGWTPTDEAVLLQLEEEEVAKDGHQVTFNQDLINELKDQGYIGEGPLRHWKKNQVLCSLPIINPDLTIESRPLAQVTPEEADAFKRHVRGLLDLGVIRPSSSRHRTTAIIVRSGTTVDPKTGKETRGKERMVFDYRKLNANTHKDQYALPGINTIVSRVGRSKFFSKFDLKSGFHQVAMEETSIPWTAFVIPGGELYEWLVMPFGLKNAPAVFQRKMDNVFRGTEDYIAVYIDDILVFSNTLQEHELHVAQMLEICRKHGLVLSPTKMKLAQPEVDFLGVTIGANKIRLQEHIIKRIADVSITKLQSSTKELRSWLGVLNYARAHIPKCGTLLGPLYNKTSPNADKRWSRQEEALVARIKALVTRLPDLQLPPKEAHIIIESDGSMEGWGAVCKWTMTPGVKDREEICAYASGIYPHVKSTIDSEIFAVMMALEKFKIYYLDKREVTIRTDCGAIISFHNKLAANKPSRVRWIAFCDYITGSGVDVKFEHIKGTSNQLADHLSRLTKALALGGWQTEEFRAPLTSLVALLNHQPGQEGTPSAMALELFQGLQLCCELMEQRSSHSRLPSLGTNLNPTPISGLTAYILDSQEFSEDQDTIWPTVMSSSDSPPNAKGLYGTQSCGTMRTFAPWSDGTQNASPGMQEEVTTTPQTAGPKPSGHWTTWS</sequence>
<accession>A0ACB9QMD8</accession>
<proteinExistence type="predicted"/>
<organism evidence="1 2">
    <name type="scientific">Melastoma candidum</name>
    <dbReference type="NCBI Taxonomy" id="119954"/>
    <lineage>
        <taxon>Eukaryota</taxon>
        <taxon>Viridiplantae</taxon>
        <taxon>Streptophyta</taxon>
        <taxon>Embryophyta</taxon>
        <taxon>Tracheophyta</taxon>
        <taxon>Spermatophyta</taxon>
        <taxon>Magnoliopsida</taxon>
        <taxon>eudicotyledons</taxon>
        <taxon>Gunneridae</taxon>
        <taxon>Pentapetalae</taxon>
        <taxon>rosids</taxon>
        <taxon>malvids</taxon>
        <taxon>Myrtales</taxon>
        <taxon>Melastomataceae</taxon>
        <taxon>Melastomatoideae</taxon>
        <taxon>Melastomateae</taxon>
        <taxon>Melastoma</taxon>
    </lineage>
</organism>
<dbReference type="EMBL" id="CM042885">
    <property type="protein sequence ID" value="KAI4364823.1"/>
    <property type="molecule type" value="Genomic_DNA"/>
</dbReference>
<keyword evidence="2" id="KW-1185">Reference proteome</keyword>
<protein>
    <submittedName>
        <fullName evidence="1">Uncharacterized protein</fullName>
    </submittedName>
</protein>
<reference evidence="2" key="1">
    <citation type="journal article" date="2023" name="Front. Plant Sci.">
        <title>Chromosomal-level genome assembly of Melastoma candidum provides insights into trichome evolution.</title>
        <authorList>
            <person name="Zhong Y."/>
            <person name="Wu W."/>
            <person name="Sun C."/>
            <person name="Zou P."/>
            <person name="Liu Y."/>
            <person name="Dai S."/>
            <person name="Zhou R."/>
        </authorList>
    </citation>
    <scope>NUCLEOTIDE SEQUENCE [LARGE SCALE GENOMIC DNA]</scope>
</reference>
<dbReference type="Proteomes" id="UP001057402">
    <property type="component" value="Chromosome 6"/>
</dbReference>
<comment type="caution">
    <text evidence="1">The sequence shown here is derived from an EMBL/GenBank/DDBJ whole genome shotgun (WGS) entry which is preliminary data.</text>
</comment>
<gene>
    <name evidence="1" type="ORF">MLD38_020864</name>
</gene>
<evidence type="ECO:0000313" key="2">
    <source>
        <dbReference type="Proteomes" id="UP001057402"/>
    </source>
</evidence>